<keyword evidence="3 12" id="KW-0813">Transport</keyword>
<feature type="binding site" description="covalent" evidence="13">
    <location>
        <position position="138"/>
    </location>
    <ligand>
        <name>heme</name>
        <dbReference type="ChEBI" id="CHEBI:30413"/>
        <label>3</label>
    </ligand>
</feature>
<dbReference type="PANTHER" id="PTHR30333:SF3">
    <property type="entry name" value="CYTOCHROME C-TYPE PROTEIN TORY"/>
    <property type="match status" value="1"/>
</dbReference>
<keyword evidence="11" id="KW-0472">Membrane</keyword>
<feature type="binding site" description="covalent" evidence="13">
    <location>
        <position position="78"/>
    </location>
    <ligand>
        <name>heme</name>
        <dbReference type="ChEBI" id="CHEBI:30413"/>
        <label>2</label>
    </ligand>
</feature>
<feature type="binding site" evidence="13">
    <location>
        <position position="97"/>
    </location>
    <ligand>
        <name>a menaquinol</name>
        <dbReference type="ChEBI" id="CHEBI:18151"/>
    </ligand>
</feature>
<dbReference type="PANTHER" id="PTHR30333">
    <property type="entry name" value="CYTOCHROME C-TYPE PROTEIN"/>
    <property type="match status" value="1"/>
</dbReference>
<dbReference type="GO" id="GO:0019333">
    <property type="term" value="P:denitrification pathway"/>
    <property type="evidence" value="ECO:0007669"/>
    <property type="project" value="InterPro"/>
</dbReference>
<evidence type="ECO:0000256" key="11">
    <source>
        <dbReference type="ARBA" id="ARBA00023136"/>
    </source>
</evidence>
<evidence type="ECO:0000256" key="12">
    <source>
        <dbReference type="PIRNR" id="PIRNR000013"/>
    </source>
</evidence>
<evidence type="ECO:0000256" key="8">
    <source>
        <dbReference type="ARBA" id="ARBA00022982"/>
    </source>
</evidence>
<protein>
    <recommendedName>
        <fullName evidence="12">Cytochrome c-type protein</fullName>
    </recommendedName>
</protein>
<dbReference type="FunFam" id="1.10.3820.10:FF:000001">
    <property type="entry name" value="Cytochrome c-type protein"/>
    <property type="match status" value="1"/>
</dbReference>
<dbReference type="GO" id="GO:0046872">
    <property type="term" value="F:metal ion binding"/>
    <property type="evidence" value="ECO:0007669"/>
    <property type="project" value="UniProtKB-KW"/>
</dbReference>
<dbReference type="InterPro" id="IPR024717">
    <property type="entry name" value="NapC/NirT/NrfH"/>
</dbReference>
<keyword evidence="6" id="KW-0812">Transmembrane</keyword>
<feature type="binding site" description="axial binding residue" evidence="14">
    <location>
        <position position="171"/>
    </location>
    <ligand>
        <name>heme</name>
        <dbReference type="ChEBI" id="CHEBI:30413"/>
        <label>4</label>
    </ligand>
    <ligandPart>
        <name>Fe</name>
        <dbReference type="ChEBI" id="CHEBI:18248"/>
    </ligandPart>
</feature>
<feature type="domain" description="NapC/NirT cytochrome c N-terminal" evidence="15">
    <location>
        <begin position="10"/>
        <end position="179"/>
    </location>
</feature>
<feature type="binding site" description="covalent" evidence="13">
    <location>
        <position position="48"/>
    </location>
    <ligand>
        <name>heme</name>
        <dbReference type="ChEBI" id="CHEBI:30413"/>
        <label>1</label>
    </ligand>
</feature>
<dbReference type="InterPro" id="IPR051174">
    <property type="entry name" value="Cytochrome_c-type_ET"/>
</dbReference>
<evidence type="ECO:0000313" key="16">
    <source>
        <dbReference type="EMBL" id="VFJ75436.1"/>
    </source>
</evidence>
<reference evidence="16" key="1">
    <citation type="submission" date="2019-02" db="EMBL/GenBank/DDBJ databases">
        <authorList>
            <person name="Gruber-Vodicka R. H."/>
            <person name="Seah K. B. B."/>
        </authorList>
    </citation>
    <scope>NUCLEOTIDE SEQUENCE</scope>
    <source>
        <strain evidence="16">BECK_BZ131</strain>
    </source>
</reference>
<keyword evidence="9" id="KW-1133">Transmembrane helix</keyword>
<evidence type="ECO:0000259" key="15">
    <source>
        <dbReference type="Pfam" id="PF03264"/>
    </source>
</evidence>
<evidence type="ECO:0000256" key="2">
    <source>
        <dbReference type="ARBA" id="ARBA00007395"/>
    </source>
</evidence>
<dbReference type="SUPFAM" id="SSF48695">
    <property type="entry name" value="Multiheme cytochromes"/>
    <property type="match status" value="1"/>
</dbReference>
<comment type="PTM">
    <text evidence="12">Binds 4 heme groups per subunit.</text>
</comment>
<dbReference type="GO" id="GO:0005886">
    <property type="term" value="C:plasma membrane"/>
    <property type="evidence" value="ECO:0007669"/>
    <property type="project" value="UniProtKB-SubCell"/>
</dbReference>
<dbReference type="InterPro" id="IPR005126">
    <property type="entry name" value="NapC/NirT_cyt_c_N"/>
</dbReference>
<comment type="subcellular location">
    <subcellularLocation>
        <location evidence="1">Cell membrane</location>
        <topology evidence="1">Single-pass membrane protein</topology>
    </subcellularLocation>
</comment>
<keyword evidence="5 12" id="KW-0349">Heme</keyword>
<feature type="binding site" description="axial binding residue" evidence="14">
    <location>
        <position position="176"/>
    </location>
    <ligand>
        <name>heme</name>
        <dbReference type="ChEBI" id="CHEBI:30413"/>
        <label>2</label>
    </ligand>
    <ligandPart>
        <name>Fe</name>
        <dbReference type="ChEBI" id="CHEBI:18248"/>
    </ligandPart>
</feature>
<dbReference type="PIRSF" id="PIRSF000013">
    <property type="entry name" value="4_hem_cytochrm_NapC"/>
    <property type="match status" value="1"/>
</dbReference>
<feature type="binding site" description="axial binding residue" evidence="14">
    <location>
        <position position="97"/>
    </location>
    <ligand>
        <name>heme</name>
        <dbReference type="ChEBI" id="CHEBI:30413"/>
        <label>1</label>
    </ligand>
    <ligandPart>
        <name>Fe</name>
        <dbReference type="ChEBI" id="CHEBI:18248"/>
    </ligandPart>
</feature>
<dbReference type="GO" id="GO:0009061">
    <property type="term" value="P:anaerobic respiration"/>
    <property type="evidence" value="ECO:0007669"/>
    <property type="project" value="TreeGrafter"/>
</dbReference>
<accession>A0A450TZE3</accession>
<dbReference type="GO" id="GO:0009055">
    <property type="term" value="F:electron transfer activity"/>
    <property type="evidence" value="ECO:0007669"/>
    <property type="project" value="TreeGrafter"/>
</dbReference>
<keyword evidence="10 12" id="KW-0408">Iron</keyword>
<evidence type="ECO:0000256" key="13">
    <source>
        <dbReference type="PIRSR" id="PIRSR000013-1"/>
    </source>
</evidence>
<evidence type="ECO:0000256" key="7">
    <source>
        <dbReference type="ARBA" id="ARBA00022723"/>
    </source>
</evidence>
<dbReference type="Pfam" id="PF03264">
    <property type="entry name" value="Cytochrom_NNT"/>
    <property type="match status" value="1"/>
</dbReference>
<dbReference type="EMBL" id="CAADFE010000075">
    <property type="protein sequence ID" value="VFJ75436.1"/>
    <property type="molecule type" value="Genomic_DNA"/>
</dbReference>
<evidence type="ECO:0000256" key="5">
    <source>
        <dbReference type="ARBA" id="ARBA00022617"/>
    </source>
</evidence>
<comment type="similarity">
    <text evidence="2">Belongs to the NapC/NirT/NrfH family.</text>
</comment>
<evidence type="ECO:0000256" key="6">
    <source>
        <dbReference type="ARBA" id="ARBA00022692"/>
    </source>
</evidence>
<evidence type="ECO:0000256" key="9">
    <source>
        <dbReference type="ARBA" id="ARBA00022989"/>
    </source>
</evidence>
<keyword evidence="7 12" id="KW-0479">Metal-binding</keyword>
<keyword evidence="4" id="KW-1003">Cell membrane</keyword>
<name>A0A450TZE3_9GAMM</name>
<feature type="binding site" description="axial binding residue" evidence="14">
    <location>
        <position position="79"/>
    </location>
    <ligand>
        <name>heme</name>
        <dbReference type="ChEBI" id="CHEBI:30413"/>
        <label>2</label>
    </ligand>
    <ligandPart>
        <name>Fe</name>
        <dbReference type="ChEBI" id="CHEBI:18248"/>
    </ligandPart>
</feature>
<sequence>MTNTGKRTKWRRKGIMALAMVVGAVLWGGFDAVLMGSVTNNEEFCISCHELRQTVYMEYLDSSHNSNRTGVRATCHDCHVPKEWFPKLKRKILASNDLYHHLLGTIDTKEDFEARRLLLAERVWTEMEETDSRECRSCHDADAMDYVRQGKRSVQEHISGFGSDKTCIDCHKGIAHQLPYGYDG</sequence>
<evidence type="ECO:0000256" key="10">
    <source>
        <dbReference type="ARBA" id="ARBA00023004"/>
    </source>
</evidence>
<feature type="binding site" description="covalent" evidence="13">
    <location>
        <position position="45"/>
    </location>
    <ligand>
        <name>heme</name>
        <dbReference type="ChEBI" id="CHEBI:30413"/>
        <label>1</label>
    </ligand>
</feature>
<evidence type="ECO:0000256" key="3">
    <source>
        <dbReference type="ARBA" id="ARBA00022448"/>
    </source>
</evidence>
<feature type="binding site" description="covalent" evidence="13">
    <location>
        <position position="75"/>
    </location>
    <ligand>
        <name>heme</name>
        <dbReference type="ChEBI" id="CHEBI:30413"/>
        <label>2</label>
    </ligand>
</feature>
<feature type="binding site" description="covalent" evidence="13">
    <location>
        <position position="167"/>
    </location>
    <ligand>
        <name>heme</name>
        <dbReference type="ChEBI" id="CHEBI:30413"/>
        <label>4</label>
    </ligand>
</feature>
<comment type="cofactor">
    <cofactor evidence="13">
        <name>heme</name>
        <dbReference type="ChEBI" id="CHEBI:30413"/>
    </cofactor>
    <text evidence="13">Binds 4 heme groups per subunit.</text>
</comment>
<feature type="binding site" description="covalent" evidence="13">
    <location>
        <position position="170"/>
    </location>
    <ligand>
        <name>heme</name>
        <dbReference type="ChEBI" id="CHEBI:30413"/>
        <label>4</label>
    </ligand>
</feature>
<dbReference type="GO" id="GO:0020037">
    <property type="term" value="F:heme binding"/>
    <property type="evidence" value="ECO:0007669"/>
    <property type="project" value="InterPro"/>
</dbReference>
<dbReference type="InterPro" id="IPR036280">
    <property type="entry name" value="Multihaem_cyt_sf"/>
</dbReference>
<dbReference type="AlphaFoldDB" id="A0A450TZE3"/>
<gene>
    <name evidence="16" type="ORF">BECKFW1821C_GA0114237_107511</name>
</gene>
<dbReference type="Gene3D" id="1.10.3820.10">
    <property type="entry name" value="Di-heme elbow motif domain"/>
    <property type="match status" value="1"/>
</dbReference>
<keyword evidence="8 12" id="KW-0249">Electron transport</keyword>
<organism evidence="16">
    <name type="scientific">Candidatus Kentrum sp. FW</name>
    <dbReference type="NCBI Taxonomy" id="2126338"/>
    <lineage>
        <taxon>Bacteria</taxon>
        <taxon>Pseudomonadati</taxon>
        <taxon>Pseudomonadota</taxon>
        <taxon>Gammaproteobacteria</taxon>
        <taxon>Candidatus Kentrum</taxon>
    </lineage>
</organism>
<feature type="binding site" description="covalent" evidence="13">
    <location>
        <position position="135"/>
    </location>
    <ligand>
        <name>heme</name>
        <dbReference type="ChEBI" id="CHEBI:30413"/>
        <label>3</label>
    </ligand>
</feature>
<evidence type="ECO:0000256" key="1">
    <source>
        <dbReference type="ARBA" id="ARBA00004162"/>
    </source>
</evidence>
<feature type="binding site" description="axial binding residue" evidence="14">
    <location>
        <position position="139"/>
    </location>
    <ligand>
        <name>heme</name>
        <dbReference type="ChEBI" id="CHEBI:30413"/>
        <label>3</label>
    </ligand>
    <ligandPart>
        <name>Fe</name>
        <dbReference type="ChEBI" id="CHEBI:18248"/>
    </ligandPart>
</feature>
<dbReference type="InterPro" id="IPR038266">
    <property type="entry name" value="NapC/NirT_cytc_sf"/>
</dbReference>
<evidence type="ECO:0000256" key="14">
    <source>
        <dbReference type="PIRSR" id="PIRSR000013-2"/>
    </source>
</evidence>
<evidence type="ECO:0000256" key="4">
    <source>
        <dbReference type="ARBA" id="ARBA00022475"/>
    </source>
</evidence>
<proteinExistence type="inferred from homology"/>